<evidence type="ECO:0000313" key="2">
    <source>
        <dbReference type="EMBL" id="MEN7547911.1"/>
    </source>
</evidence>
<comment type="caution">
    <text evidence="2">The sequence shown here is derived from an EMBL/GenBank/DDBJ whole genome shotgun (WGS) entry which is preliminary data.</text>
</comment>
<dbReference type="RefSeq" id="WP_346820692.1">
    <property type="nucleotide sequence ID" value="NZ_JBDKWZ010000004.1"/>
</dbReference>
<dbReference type="Proteomes" id="UP001403385">
    <property type="component" value="Unassembled WGS sequence"/>
</dbReference>
<evidence type="ECO:0000313" key="3">
    <source>
        <dbReference type="Proteomes" id="UP001403385"/>
    </source>
</evidence>
<accession>A0AAW9SB09</accession>
<keyword evidence="3" id="KW-1185">Reference proteome</keyword>
<reference evidence="2 3" key="1">
    <citation type="submission" date="2024-04" db="EMBL/GenBank/DDBJ databases">
        <title>Novel genus in family Flammeovirgaceae.</title>
        <authorList>
            <person name="Nguyen T.H."/>
            <person name="Vuong T.Q."/>
            <person name="Le H."/>
            <person name="Kim S.-G."/>
        </authorList>
    </citation>
    <scope>NUCLEOTIDE SEQUENCE [LARGE SCALE GENOMIC DNA]</scope>
    <source>
        <strain evidence="2 3">JCM 23209</strain>
    </source>
</reference>
<dbReference type="AlphaFoldDB" id="A0AAW9SB09"/>
<proteinExistence type="predicted"/>
<protein>
    <submittedName>
        <fullName evidence="2">Alpha/beta hydrolase</fullName>
    </submittedName>
</protein>
<evidence type="ECO:0000259" key="1">
    <source>
        <dbReference type="Pfam" id="PF12697"/>
    </source>
</evidence>
<organism evidence="2 3">
    <name type="scientific">Rapidithrix thailandica</name>
    <dbReference type="NCBI Taxonomy" id="413964"/>
    <lineage>
        <taxon>Bacteria</taxon>
        <taxon>Pseudomonadati</taxon>
        <taxon>Bacteroidota</taxon>
        <taxon>Cytophagia</taxon>
        <taxon>Cytophagales</taxon>
        <taxon>Flammeovirgaceae</taxon>
        <taxon>Rapidithrix</taxon>
    </lineage>
</organism>
<dbReference type="GO" id="GO:0016787">
    <property type="term" value="F:hydrolase activity"/>
    <property type="evidence" value="ECO:0007669"/>
    <property type="project" value="UniProtKB-KW"/>
</dbReference>
<feature type="domain" description="AB hydrolase-1" evidence="1">
    <location>
        <begin position="14"/>
        <end position="211"/>
    </location>
</feature>
<dbReference type="Pfam" id="PF12697">
    <property type="entry name" value="Abhydrolase_6"/>
    <property type="match status" value="1"/>
</dbReference>
<keyword evidence="2" id="KW-0378">Hydrolase</keyword>
<dbReference type="EMBL" id="JBDKWZ010000004">
    <property type="protein sequence ID" value="MEN7547911.1"/>
    <property type="molecule type" value="Genomic_DNA"/>
</dbReference>
<name>A0AAW9SB09_9BACT</name>
<gene>
    <name evidence="2" type="ORF">AAG747_08325</name>
</gene>
<sequence>MNEQKHNPSAKVYFISGLGADHRVFERISLPEGFSKRHIHWLEPGHQEPLKRYAFRLLSQIDQTQPFWLVGLSFGGLLASEMAQLSSPQKVILISSFANCRQIPRLYRMAGFLKLHRIIPLQLHAIASSLMNWLFGADTKEEQTLIKSFVHHTDAHFFHWALGQCLTWQHNKTPDNLIHIHGSSDRLIPYHKVQADTLISHGGHLMVWSHASQINQYLAELLQSNPTFKEKEK</sequence>
<dbReference type="InterPro" id="IPR000073">
    <property type="entry name" value="AB_hydrolase_1"/>
</dbReference>
<dbReference type="Gene3D" id="3.40.50.1820">
    <property type="entry name" value="alpha/beta hydrolase"/>
    <property type="match status" value="1"/>
</dbReference>
<dbReference type="InterPro" id="IPR029058">
    <property type="entry name" value="AB_hydrolase_fold"/>
</dbReference>
<dbReference type="SUPFAM" id="SSF53474">
    <property type="entry name" value="alpha/beta-Hydrolases"/>
    <property type="match status" value="1"/>
</dbReference>